<accession>A0AAN6KLG9</accession>
<dbReference type="AlphaFoldDB" id="A0AAN6KLG9"/>
<dbReference type="Proteomes" id="UP001175353">
    <property type="component" value="Unassembled WGS sequence"/>
</dbReference>
<proteinExistence type="predicted"/>
<organism evidence="2 3">
    <name type="scientific">Friedmanniomyces endolithicus</name>
    <dbReference type="NCBI Taxonomy" id="329885"/>
    <lineage>
        <taxon>Eukaryota</taxon>
        <taxon>Fungi</taxon>
        <taxon>Dikarya</taxon>
        <taxon>Ascomycota</taxon>
        <taxon>Pezizomycotina</taxon>
        <taxon>Dothideomycetes</taxon>
        <taxon>Dothideomycetidae</taxon>
        <taxon>Mycosphaerellales</taxon>
        <taxon>Teratosphaeriaceae</taxon>
        <taxon>Friedmanniomyces</taxon>
    </lineage>
</organism>
<keyword evidence="3" id="KW-1185">Reference proteome</keyword>
<sequence>MPPTTSSSKTTSTMSAPVYMPPTTSSSKTTSTMSAPVYMPPTTSSTKSSTSSTSSKPTTTSTPSHIHDEHKHEILHHLNHEHELKASHHLQDLDYSNNLAAVLDPYYLEYEHEHEHEIIHHLKHKHKHEVIHHFEQHCIHNSTMGIQLIQHHLVRCTNNIEQRACGLHYPGSYGFWLQLLID</sequence>
<feature type="region of interest" description="Disordered" evidence="1">
    <location>
        <begin position="1"/>
        <end position="66"/>
    </location>
</feature>
<feature type="compositionally biased region" description="Low complexity" evidence="1">
    <location>
        <begin position="1"/>
        <end position="15"/>
    </location>
</feature>
<dbReference type="EMBL" id="JAUJLE010000071">
    <property type="protein sequence ID" value="KAK0990258.1"/>
    <property type="molecule type" value="Genomic_DNA"/>
</dbReference>
<reference evidence="2" key="1">
    <citation type="submission" date="2023-06" db="EMBL/GenBank/DDBJ databases">
        <title>Black Yeasts Isolated from many extreme environments.</title>
        <authorList>
            <person name="Coleine C."/>
            <person name="Stajich J.E."/>
            <person name="Selbmann L."/>
        </authorList>
    </citation>
    <scope>NUCLEOTIDE SEQUENCE</scope>
    <source>
        <strain evidence="2">CCFEE 5200</strain>
    </source>
</reference>
<gene>
    <name evidence="2" type="ORF">LTR91_008921</name>
</gene>
<comment type="caution">
    <text evidence="2">The sequence shown here is derived from an EMBL/GenBank/DDBJ whole genome shotgun (WGS) entry which is preliminary data.</text>
</comment>
<evidence type="ECO:0000313" key="2">
    <source>
        <dbReference type="EMBL" id="KAK0990258.1"/>
    </source>
</evidence>
<feature type="compositionally biased region" description="Low complexity" evidence="1">
    <location>
        <begin position="23"/>
        <end position="64"/>
    </location>
</feature>
<name>A0AAN6KLG9_9PEZI</name>
<evidence type="ECO:0000256" key="1">
    <source>
        <dbReference type="SAM" id="MobiDB-lite"/>
    </source>
</evidence>
<protein>
    <submittedName>
        <fullName evidence="2">Uncharacterized protein</fullName>
    </submittedName>
</protein>
<evidence type="ECO:0000313" key="3">
    <source>
        <dbReference type="Proteomes" id="UP001175353"/>
    </source>
</evidence>